<keyword evidence="2" id="KW-0812">Transmembrane</keyword>
<dbReference type="EMBL" id="JAACJN010000011">
    <property type="protein sequence ID" value="KAF5391176.1"/>
    <property type="molecule type" value="Genomic_DNA"/>
</dbReference>
<gene>
    <name evidence="3" type="ORF">D9757_002995</name>
</gene>
<reference evidence="3 4" key="1">
    <citation type="journal article" date="2020" name="ISME J.">
        <title>Uncovering the hidden diversity of litter-decomposition mechanisms in mushroom-forming fungi.</title>
        <authorList>
            <person name="Floudas D."/>
            <person name="Bentzer J."/>
            <person name="Ahren D."/>
            <person name="Johansson T."/>
            <person name="Persson P."/>
            <person name="Tunlid A."/>
        </authorList>
    </citation>
    <scope>NUCLEOTIDE SEQUENCE [LARGE SCALE GENOMIC DNA]</scope>
    <source>
        <strain evidence="3 4">CBS 406.79</strain>
    </source>
</reference>
<dbReference type="PANTHER" id="PTHR13325">
    <property type="entry name" value="PROTEASE M50 MEMBRANE-BOUND TRANSCRIPTION FACTOR SITE 2 PROTEASE"/>
    <property type="match status" value="1"/>
</dbReference>
<keyword evidence="2" id="KW-0472">Membrane</keyword>
<dbReference type="PRINTS" id="PR01000">
    <property type="entry name" value="SREBPS2PTASE"/>
</dbReference>
<dbReference type="PANTHER" id="PTHR13325:SF3">
    <property type="entry name" value="MEMBRANE-BOUND TRANSCRIPTION FACTOR SITE-2 PROTEASE"/>
    <property type="match status" value="1"/>
</dbReference>
<organism evidence="3 4">
    <name type="scientific">Collybiopsis confluens</name>
    <dbReference type="NCBI Taxonomy" id="2823264"/>
    <lineage>
        <taxon>Eukaryota</taxon>
        <taxon>Fungi</taxon>
        <taxon>Dikarya</taxon>
        <taxon>Basidiomycota</taxon>
        <taxon>Agaricomycotina</taxon>
        <taxon>Agaricomycetes</taxon>
        <taxon>Agaricomycetidae</taxon>
        <taxon>Agaricales</taxon>
        <taxon>Marasmiineae</taxon>
        <taxon>Omphalotaceae</taxon>
        <taxon>Collybiopsis</taxon>
    </lineage>
</organism>
<comment type="caution">
    <text evidence="3">The sequence shown here is derived from an EMBL/GenBank/DDBJ whole genome shotgun (WGS) entry which is preliminary data.</text>
</comment>
<dbReference type="GO" id="GO:0004222">
    <property type="term" value="F:metalloendopeptidase activity"/>
    <property type="evidence" value="ECO:0007669"/>
    <property type="project" value="InterPro"/>
</dbReference>
<dbReference type="AlphaFoldDB" id="A0A8H5MEW7"/>
<keyword evidence="4" id="KW-1185">Reference proteome</keyword>
<evidence type="ECO:0000256" key="1">
    <source>
        <dbReference type="SAM" id="MobiDB-lite"/>
    </source>
</evidence>
<dbReference type="InterPro" id="IPR001193">
    <property type="entry name" value="MBTPS2"/>
</dbReference>
<dbReference type="Proteomes" id="UP000518752">
    <property type="component" value="Unassembled WGS sequence"/>
</dbReference>
<dbReference type="GO" id="GO:0016020">
    <property type="term" value="C:membrane"/>
    <property type="evidence" value="ECO:0007669"/>
    <property type="project" value="InterPro"/>
</dbReference>
<evidence type="ECO:0000313" key="4">
    <source>
        <dbReference type="Proteomes" id="UP000518752"/>
    </source>
</evidence>
<protein>
    <recommendedName>
        <fullName evidence="5">Endopeptidase S2P</fullName>
    </recommendedName>
</protein>
<dbReference type="GO" id="GO:0005737">
    <property type="term" value="C:cytoplasm"/>
    <property type="evidence" value="ECO:0007669"/>
    <property type="project" value="TreeGrafter"/>
</dbReference>
<dbReference type="GO" id="GO:0031293">
    <property type="term" value="P:membrane protein intracellular domain proteolysis"/>
    <property type="evidence" value="ECO:0007669"/>
    <property type="project" value="TreeGrafter"/>
</dbReference>
<accession>A0A8H5MEW7</accession>
<dbReference type="OrthoDB" id="2546621at2759"/>
<keyword evidence="2" id="KW-1133">Transmembrane helix</keyword>
<dbReference type="GO" id="GO:1905897">
    <property type="term" value="P:regulation of response to endoplasmic reticulum stress"/>
    <property type="evidence" value="ECO:0007669"/>
    <property type="project" value="TreeGrafter"/>
</dbReference>
<sequence>MIVDVDPLADAPPPRYAVESDEEDEYNPFQQPADGKWSPPEIKIVGKIPANRPLILASGHAGKYWAKGCQLGEQIGGVYVDKIQVGLVFSLETAAVVVSETSTRLPIAFMHPYAQTLAGQLKASSFSLLDIYPTPTYVSSEPIPFHDAPIRYLSTTQPDSAITSSAERFAPPNIVHSAISAALLSHIASTSPNSNATVLLLPFPRIPSPAPKVLENSDFFHLSEDVYQWPVETMDVVHTLLFAAIGEKSDAHWQTPSNINKIHLKIQTRAFNAGYDYLAGRRLTRFKHWASAFYSSGVVVGFVGMIVGLSVLVWITGTSTFQVFIAPYKGSRLQRRDFAEEPGSSFIQPIIPGVTVPLSHLPIILIAVLLCQIVHELGHAVAGALQARIIAAGPLHNLVLWILLNLLTQTALVVERTSGLGTAIISIGWKDLSQEGRLVVGIDDDSPLNSVLHVGSIVTGLDDVSLAVLGNQWSEYLLQNSSENTPWYGWRFARLL</sequence>
<name>A0A8H5MEW7_9AGAR</name>
<evidence type="ECO:0000313" key="3">
    <source>
        <dbReference type="EMBL" id="KAF5391176.1"/>
    </source>
</evidence>
<evidence type="ECO:0000256" key="2">
    <source>
        <dbReference type="SAM" id="Phobius"/>
    </source>
</evidence>
<feature type="transmembrane region" description="Helical" evidence="2">
    <location>
        <begin position="291"/>
        <end position="315"/>
    </location>
</feature>
<proteinExistence type="predicted"/>
<feature type="region of interest" description="Disordered" evidence="1">
    <location>
        <begin position="1"/>
        <end position="34"/>
    </location>
</feature>
<evidence type="ECO:0008006" key="5">
    <source>
        <dbReference type="Google" id="ProtNLM"/>
    </source>
</evidence>